<accession>A0A7N8WYZ7</accession>
<dbReference type="Proteomes" id="UP000261640">
    <property type="component" value="Unplaced"/>
</dbReference>
<dbReference type="Ensembl" id="ENSMAMT00000061704.1">
    <property type="protein sequence ID" value="ENSMAMP00000041561.1"/>
    <property type="gene ID" value="ENSMAMG00000027511.1"/>
</dbReference>
<dbReference type="InterPro" id="IPR052237">
    <property type="entry name" value="Ataxin-7-like_regulator"/>
</dbReference>
<dbReference type="PANTHER" id="PTHR15117:SF24">
    <property type="entry name" value="SCA7 DOMAIN-CONTAINING PROTEIN"/>
    <property type="match status" value="1"/>
</dbReference>
<reference evidence="2" key="1">
    <citation type="submission" date="2025-08" db="UniProtKB">
        <authorList>
            <consortium name="Ensembl"/>
        </authorList>
    </citation>
    <scope>IDENTIFICATION</scope>
</reference>
<protein>
    <recommendedName>
        <fullName evidence="4">Ataxin 7-like 2a</fullName>
    </recommendedName>
</protein>
<keyword evidence="3" id="KW-1185">Reference proteome</keyword>
<evidence type="ECO:0000313" key="3">
    <source>
        <dbReference type="Proteomes" id="UP000261640"/>
    </source>
</evidence>
<evidence type="ECO:0008006" key="4">
    <source>
        <dbReference type="Google" id="ProtNLM"/>
    </source>
</evidence>
<dbReference type="InParanoid" id="A0A7N8WYZ7"/>
<evidence type="ECO:0000313" key="2">
    <source>
        <dbReference type="Ensembl" id="ENSMAMP00000041561.1"/>
    </source>
</evidence>
<proteinExistence type="predicted"/>
<reference evidence="2" key="2">
    <citation type="submission" date="2025-09" db="UniProtKB">
        <authorList>
            <consortium name="Ensembl"/>
        </authorList>
    </citation>
    <scope>IDENTIFICATION</scope>
</reference>
<organism evidence="2 3">
    <name type="scientific">Mastacembelus armatus</name>
    <name type="common">zig-zag eel</name>
    <dbReference type="NCBI Taxonomy" id="205130"/>
    <lineage>
        <taxon>Eukaryota</taxon>
        <taxon>Metazoa</taxon>
        <taxon>Chordata</taxon>
        <taxon>Craniata</taxon>
        <taxon>Vertebrata</taxon>
        <taxon>Euteleostomi</taxon>
        <taxon>Actinopterygii</taxon>
        <taxon>Neopterygii</taxon>
        <taxon>Teleostei</taxon>
        <taxon>Neoteleostei</taxon>
        <taxon>Acanthomorphata</taxon>
        <taxon>Anabantaria</taxon>
        <taxon>Synbranchiformes</taxon>
        <taxon>Mastacembelidae</taxon>
        <taxon>Mastacembelus</taxon>
    </lineage>
</organism>
<feature type="region of interest" description="Disordered" evidence="1">
    <location>
        <begin position="81"/>
        <end position="110"/>
    </location>
</feature>
<dbReference type="PANTHER" id="PTHR15117">
    <property type="entry name" value="ATAXIN 7 RELATED"/>
    <property type="match status" value="1"/>
</dbReference>
<name>A0A7N8WYZ7_9TELE</name>
<dbReference type="AlphaFoldDB" id="A0A7N8WYZ7"/>
<dbReference type="GeneTree" id="ENSGT00940000159736"/>
<sequence length="151" mass="17004">MAALNRRNPDLSDLVGLNWSCWVDRVNVLSSDDMHIYGHCPAQDDFCLVVCSHCGQVVKPQAFEKHCERRHGPLTKMCGQSLSLAPQQRPHPDWSPSNLSSSRERQKGARCHEGGRLSSAVLPVHQHKPTKAQKEAVRYCLRLPKKTNKCI</sequence>
<evidence type="ECO:0000256" key="1">
    <source>
        <dbReference type="SAM" id="MobiDB-lite"/>
    </source>
</evidence>